<dbReference type="Proteomes" id="UP000651156">
    <property type="component" value="Unassembled WGS sequence"/>
</dbReference>
<reference evidence="1 2" key="1">
    <citation type="submission" date="2020-10" db="EMBL/GenBank/DDBJ databases">
        <authorList>
            <person name="Castelo-Branco R."/>
            <person name="Eusebio N."/>
            <person name="Adriana R."/>
            <person name="Vieira A."/>
            <person name="Brugerolle De Fraissinette N."/>
            <person name="Rezende De Castro R."/>
            <person name="Schneider M.P."/>
            <person name="Vasconcelos V."/>
            <person name="Leao P.N."/>
        </authorList>
    </citation>
    <scope>NUCLEOTIDE SEQUENCE [LARGE SCALE GENOMIC DNA]</scope>
    <source>
        <strain evidence="1 2">LEGE 06123</strain>
    </source>
</reference>
<comment type="caution">
    <text evidence="1">The sequence shown here is derived from an EMBL/GenBank/DDBJ whole genome shotgun (WGS) entry which is preliminary data.</text>
</comment>
<evidence type="ECO:0000313" key="1">
    <source>
        <dbReference type="EMBL" id="MBE9191272.1"/>
    </source>
</evidence>
<accession>A0ABR9USK6</accession>
<dbReference type="EMBL" id="JADEWN010000029">
    <property type="protein sequence ID" value="MBE9191272.1"/>
    <property type="molecule type" value="Genomic_DNA"/>
</dbReference>
<name>A0ABR9USK6_9CHRO</name>
<proteinExistence type="predicted"/>
<gene>
    <name evidence="1" type="ORF">IQ230_13095</name>
</gene>
<organism evidence="1 2">
    <name type="scientific">Gloeocapsopsis crepidinum LEGE 06123</name>
    <dbReference type="NCBI Taxonomy" id="588587"/>
    <lineage>
        <taxon>Bacteria</taxon>
        <taxon>Bacillati</taxon>
        <taxon>Cyanobacteriota</taxon>
        <taxon>Cyanophyceae</taxon>
        <taxon>Oscillatoriophycideae</taxon>
        <taxon>Chroococcales</taxon>
        <taxon>Chroococcaceae</taxon>
        <taxon>Gloeocapsopsis</taxon>
    </lineage>
</organism>
<sequence>MLERSGLLDKIGQENCFETTDAAICALSPELGCHQELISVREDQTTKLPLV</sequence>
<evidence type="ECO:0000313" key="2">
    <source>
        <dbReference type="Proteomes" id="UP000651156"/>
    </source>
</evidence>
<dbReference type="RefSeq" id="WP_193932420.1">
    <property type="nucleotide sequence ID" value="NZ_CAWPMZ010000057.1"/>
</dbReference>
<keyword evidence="2" id="KW-1185">Reference proteome</keyword>
<protein>
    <submittedName>
        <fullName evidence="1">Uncharacterized protein</fullName>
    </submittedName>
</protein>